<organism evidence="1 3">
    <name type="scientific">Rotaria sordida</name>
    <dbReference type="NCBI Taxonomy" id="392033"/>
    <lineage>
        <taxon>Eukaryota</taxon>
        <taxon>Metazoa</taxon>
        <taxon>Spiralia</taxon>
        <taxon>Gnathifera</taxon>
        <taxon>Rotifera</taxon>
        <taxon>Eurotatoria</taxon>
        <taxon>Bdelloidea</taxon>
        <taxon>Philodinida</taxon>
        <taxon>Philodinidae</taxon>
        <taxon>Rotaria</taxon>
    </lineage>
</organism>
<dbReference type="Proteomes" id="UP000663889">
    <property type="component" value="Unassembled WGS sequence"/>
</dbReference>
<sequence>MANNVVVETHYTQNMNRSLTGDSETYQQCNYQTFQMLVLSVVDQLNTDEVRLKHLHNIAENIEILSTLPNYAIYIDLLVKNFLYNLNIT</sequence>
<dbReference type="EMBL" id="CAJOBE010000478">
    <property type="protein sequence ID" value="CAF3647907.1"/>
    <property type="molecule type" value="Genomic_DNA"/>
</dbReference>
<dbReference type="EMBL" id="CAJNOU010000709">
    <property type="protein sequence ID" value="CAF1070277.1"/>
    <property type="molecule type" value="Genomic_DNA"/>
</dbReference>
<dbReference type="AlphaFoldDB" id="A0A814LXX0"/>
<evidence type="ECO:0000313" key="3">
    <source>
        <dbReference type="Proteomes" id="UP000663889"/>
    </source>
</evidence>
<evidence type="ECO:0000313" key="1">
    <source>
        <dbReference type="EMBL" id="CAF1070277.1"/>
    </source>
</evidence>
<gene>
    <name evidence="2" type="ORF">FNK824_LOCUS5819</name>
    <name evidence="1" type="ORF">SEV965_LOCUS14320</name>
</gene>
<comment type="caution">
    <text evidence="1">The sequence shown here is derived from an EMBL/GenBank/DDBJ whole genome shotgun (WGS) entry which is preliminary data.</text>
</comment>
<proteinExistence type="predicted"/>
<name>A0A814LXX0_9BILA</name>
<dbReference type="Proteomes" id="UP000663874">
    <property type="component" value="Unassembled WGS sequence"/>
</dbReference>
<reference evidence="1" key="1">
    <citation type="submission" date="2021-02" db="EMBL/GenBank/DDBJ databases">
        <authorList>
            <person name="Nowell W R."/>
        </authorList>
    </citation>
    <scope>NUCLEOTIDE SEQUENCE</scope>
</reference>
<evidence type="ECO:0000313" key="2">
    <source>
        <dbReference type="EMBL" id="CAF3647907.1"/>
    </source>
</evidence>
<accession>A0A814LXX0</accession>
<protein>
    <submittedName>
        <fullName evidence="1">Uncharacterized protein</fullName>
    </submittedName>
</protein>